<feature type="transmembrane region" description="Helical" evidence="1">
    <location>
        <begin position="12"/>
        <end position="36"/>
    </location>
</feature>
<accession>A0A6N9YPI9</accession>
<evidence type="ECO:0000256" key="1">
    <source>
        <dbReference type="SAM" id="Phobius"/>
    </source>
</evidence>
<sequence length="435" mass="45635">MNRTTRRVLRTELLRGAAPVAAAGVLLAGFLIMGAFAGDWAGWSGRWTPLAASVRLSLMALGALVAAAAAWQAGRERRRRTSDQIGSTSRPGWQPFVVGWASVTLGSSVAMLVVVGACAALVAPVASYGGGGWVWMIVVAFPGLAALSALGALLGRLIPSRLVAPVVAVAVYLPMVGVVDGAGPGVTRWLAPVLSPYDAPGYTIDAAVSLAQFVWFSAVAGTAIMLIVTAQRWLIVVPAGIAVGAAAWLASSSPQWEVDRAAVELVCTEDGSPEVCLTRLNSFLLDDVAPLARGALAHWEGIPGAPDRAVDETAQIDHWDAEDEASVRLTLTSGATLSGGYAGSGARSPHGWEVIDWWPATTCAGAVTEQHWSLFEVATAWGIQADAWLEPDSQRYLDALMAMPAKDQKNWMGRFLAAAETCDESVLATLAEELR</sequence>
<keyword evidence="1" id="KW-1133">Transmembrane helix</keyword>
<protein>
    <submittedName>
        <fullName evidence="2">Uncharacterized protein</fullName>
    </submittedName>
</protein>
<gene>
    <name evidence="2" type="ORF">G1H11_15625</name>
</gene>
<dbReference type="AlphaFoldDB" id="A0A6N9YPI9"/>
<keyword evidence="3" id="KW-1185">Reference proteome</keyword>
<feature type="transmembrane region" description="Helical" evidence="1">
    <location>
        <begin position="202"/>
        <end position="226"/>
    </location>
</feature>
<feature type="transmembrane region" description="Helical" evidence="1">
    <location>
        <begin position="56"/>
        <end position="74"/>
    </location>
</feature>
<organism evidence="2 3">
    <name type="scientific">Phytoactinopolyspora alkaliphila</name>
    <dbReference type="NCBI Taxonomy" id="1783498"/>
    <lineage>
        <taxon>Bacteria</taxon>
        <taxon>Bacillati</taxon>
        <taxon>Actinomycetota</taxon>
        <taxon>Actinomycetes</taxon>
        <taxon>Jiangellales</taxon>
        <taxon>Jiangellaceae</taxon>
        <taxon>Phytoactinopolyspora</taxon>
    </lineage>
</organism>
<reference evidence="2 3" key="1">
    <citation type="submission" date="2020-02" db="EMBL/GenBank/DDBJ databases">
        <authorList>
            <person name="Li X.-J."/>
            <person name="Feng X.-M."/>
        </authorList>
    </citation>
    <scope>NUCLEOTIDE SEQUENCE [LARGE SCALE GENOMIC DNA]</scope>
    <source>
        <strain evidence="2 3">CGMCC 4.7225</strain>
    </source>
</reference>
<keyword evidence="1" id="KW-0472">Membrane</keyword>
<dbReference type="RefSeq" id="WP_163819521.1">
    <property type="nucleotide sequence ID" value="NZ_JAAGOB010000008.1"/>
</dbReference>
<evidence type="ECO:0000313" key="3">
    <source>
        <dbReference type="Proteomes" id="UP000469185"/>
    </source>
</evidence>
<dbReference type="Proteomes" id="UP000469185">
    <property type="component" value="Unassembled WGS sequence"/>
</dbReference>
<feature type="transmembrane region" description="Helical" evidence="1">
    <location>
        <begin position="162"/>
        <end position="182"/>
    </location>
</feature>
<feature type="transmembrane region" description="Helical" evidence="1">
    <location>
        <begin position="132"/>
        <end position="155"/>
    </location>
</feature>
<name>A0A6N9YPI9_9ACTN</name>
<evidence type="ECO:0000313" key="2">
    <source>
        <dbReference type="EMBL" id="NED96739.1"/>
    </source>
</evidence>
<feature type="transmembrane region" description="Helical" evidence="1">
    <location>
        <begin position="95"/>
        <end position="126"/>
    </location>
</feature>
<dbReference type="EMBL" id="JAAGOB010000008">
    <property type="protein sequence ID" value="NED96739.1"/>
    <property type="molecule type" value="Genomic_DNA"/>
</dbReference>
<feature type="transmembrane region" description="Helical" evidence="1">
    <location>
        <begin position="233"/>
        <end position="250"/>
    </location>
</feature>
<comment type="caution">
    <text evidence="2">The sequence shown here is derived from an EMBL/GenBank/DDBJ whole genome shotgun (WGS) entry which is preliminary data.</text>
</comment>
<proteinExistence type="predicted"/>
<keyword evidence="1" id="KW-0812">Transmembrane</keyword>